<organism evidence="1 2">
    <name type="scientific">Yersinia enterocolitica subsp. palearctica serotype O:3 (strain DSM 13030 / CIP 106945 / Y11)</name>
    <dbReference type="NCBI Taxonomy" id="930944"/>
    <lineage>
        <taxon>Bacteria</taxon>
        <taxon>Pseudomonadati</taxon>
        <taxon>Pseudomonadota</taxon>
        <taxon>Gammaproteobacteria</taxon>
        <taxon>Enterobacterales</taxon>
        <taxon>Yersiniaceae</taxon>
        <taxon>Yersinia</taxon>
    </lineage>
</organism>
<dbReference type="AlphaFoldDB" id="A0A0H3NRK8"/>
<proteinExistence type="predicted"/>
<evidence type="ECO:0000313" key="1">
    <source>
        <dbReference type="EMBL" id="CBY25879.1"/>
    </source>
</evidence>
<dbReference type="HOGENOM" id="CLU_2637283_0_0_6"/>
<dbReference type="KEGG" id="yey:Y11_23021"/>
<dbReference type="EMBL" id="FR729477">
    <property type="protein sequence ID" value="CBY25879.1"/>
    <property type="molecule type" value="Genomic_DNA"/>
</dbReference>
<accession>A0A0H3NRK8</accession>
<reference evidence="1 2" key="1">
    <citation type="journal article" date="2011" name="J. Bacteriol.">
        <title>Complete genome sequence of Yersinia enterocolitica subsp. palearctica serogroup O:3.</title>
        <authorList>
            <person name="Batzilla J."/>
            <person name="Hoper D."/>
            <person name="Antonenka U."/>
            <person name="Heesemann J."/>
            <person name="Rakin A."/>
        </authorList>
    </citation>
    <scope>NUCLEOTIDE SEQUENCE [LARGE SCALE GENOMIC DNA]</scope>
    <source>
        <strain evidence="2">DSM 13030 / CIP 106945 / Y11</strain>
    </source>
</reference>
<dbReference type="GeneID" id="31410317"/>
<gene>
    <name evidence="1" type="ordered locus">Y11_23021</name>
</gene>
<protein>
    <submittedName>
        <fullName evidence="1">Uncharacterized protein</fullName>
    </submittedName>
</protein>
<sequence length="77" mass="9033">MLDKNNVNINVIEHFAKNKNFSTAESFEAALMSGEKDVVTLYHIDFYIKVKNNLAIVDKYFAKNPKRDKFVNLVFYR</sequence>
<name>A0A0H3NRK8_YERE1</name>
<evidence type="ECO:0000313" key="2">
    <source>
        <dbReference type="Proteomes" id="UP000008084"/>
    </source>
</evidence>
<dbReference type="Proteomes" id="UP000008084">
    <property type="component" value="Chromosome"/>
</dbReference>
<dbReference type="RefSeq" id="WP_005163336.1">
    <property type="nucleotide sequence ID" value="NC_017564.1"/>
</dbReference>
<dbReference type="PATRIC" id="fig|930944.6.peg.2287"/>